<evidence type="ECO:0000313" key="6">
    <source>
        <dbReference type="Proteomes" id="UP000216361"/>
    </source>
</evidence>
<dbReference type="Proteomes" id="UP000216361">
    <property type="component" value="Unassembled WGS sequence"/>
</dbReference>
<dbReference type="Pfam" id="PF00990">
    <property type="entry name" value="GGDEF"/>
    <property type="match status" value="1"/>
</dbReference>
<dbReference type="InterPro" id="IPR043128">
    <property type="entry name" value="Rev_trsase/Diguanyl_cyclase"/>
</dbReference>
<dbReference type="CDD" id="cd01949">
    <property type="entry name" value="GGDEF"/>
    <property type="match status" value="1"/>
</dbReference>
<evidence type="ECO:0000313" key="5">
    <source>
        <dbReference type="EMBL" id="OYQ19698.1"/>
    </source>
</evidence>
<dbReference type="EC" id="2.7.7.65" evidence="1"/>
<gene>
    <name evidence="5" type="ORF">CHR90_06125</name>
</gene>
<dbReference type="GO" id="GO:0005886">
    <property type="term" value="C:plasma membrane"/>
    <property type="evidence" value="ECO:0007669"/>
    <property type="project" value="TreeGrafter"/>
</dbReference>
<dbReference type="FunFam" id="3.30.70.270:FF:000001">
    <property type="entry name" value="Diguanylate cyclase domain protein"/>
    <property type="match status" value="1"/>
</dbReference>
<dbReference type="InterPro" id="IPR050469">
    <property type="entry name" value="Diguanylate_Cyclase"/>
</dbReference>
<dbReference type="SMART" id="SM00267">
    <property type="entry name" value="GGDEF"/>
    <property type="match status" value="1"/>
</dbReference>
<dbReference type="PANTHER" id="PTHR45138">
    <property type="entry name" value="REGULATORY COMPONENTS OF SENSORY TRANSDUCTION SYSTEM"/>
    <property type="match status" value="1"/>
</dbReference>
<sequence length="384" mass="41508">MRTWNATVQKVSKRLWDIGRMAWDRLILTGAPPTPENYALWYHATGGTVEGLPEAMAELAQAGMLAQPGALDSIQARFFPNGIKAGGDGPAPAPTPEAKPAETRPSSLSLVYRVSGEAGDIMEAASAALSQADKANSGYAETLAGLQPTHIDTPSSLKSAIRLLTEETDKVIGENTALREQLDGLSARLKALREELAGTQTELGRAQANLSEARIAAETDALTHLPNRRRFEQDLSALLRSADGRFCLVLADIDFFKNFNDQHGHVMGDQVLRLVAQGLARRVEKLGRAYRFGGEEFALLIRDLPVAKVFELCEAIRRDVATREVVNRSTAQPLGRITLSAGITAARIGEEADTIIDRADRALYAAKNQGRNRVICDPPLAPPA</sequence>
<evidence type="ECO:0000256" key="2">
    <source>
        <dbReference type="SAM" id="Coils"/>
    </source>
</evidence>
<dbReference type="GO" id="GO:0052621">
    <property type="term" value="F:diguanylate cyclase activity"/>
    <property type="evidence" value="ECO:0007669"/>
    <property type="project" value="UniProtKB-EC"/>
</dbReference>
<dbReference type="GO" id="GO:0043709">
    <property type="term" value="P:cell adhesion involved in single-species biofilm formation"/>
    <property type="evidence" value="ECO:0007669"/>
    <property type="project" value="TreeGrafter"/>
</dbReference>
<evidence type="ECO:0000256" key="3">
    <source>
        <dbReference type="SAM" id="MobiDB-lite"/>
    </source>
</evidence>
<feature type="domain" description="GGDEF" evidence="4">
    <location>
        <begin position="244"/>
        <end position="379"/>
    </location>
</feature>
<feature type="coiled-coil region" evidence="2">
    <location>
        <begin position="175"/>
        <end position="209"/>
    </location>
</feature>
<accession>A0A255XRU8</accession>
<reference evidence="5 6" key="1">
    <citation type="submission" date="2017-07" db="EMBL/GenBank/DDBJ databases">
        <title>Elstera cyanobacteriorum sp. nov., a novel bacterium isolated from cyanobacterial aggregates in a eutrophic lake.</title>
        <authorList>
            <person name="Cai H."/>
        </authorList>
    </citation>
    <scope>NUCLEOTIDE SEQUENCE [LARGE SCALE GENOMIC DNA]</scope>
    <source>
        <strain evidence="5 6">TH019</strain>
    </source>
</reference>
<dbReference type="OrthoDB" id="9812260at2"/>
<evidence type="ECO:0000259" key="4">
    <source>
        <dbReference type="PROSITE" id="PS50887"/>
    </source>
</evidence>
<feature type="region of interest" description="Disordered" evidence="3">
    <location>
        <begin position="82"/>
        <end position="105"/>
    </location>
</feature>
<name>A0A255XRU8_9PROT</name>
<dbReference type="Gene3D" id="3.30.70.270">
    <property type="match status" value="1"/>
</dbReference>
<organism evidence="5 6">
    <name type="scientific">Elstera cyanobacteriorum</name>
    <dbReference type="NCBI Taxonomy" id="2022747"/>
    <lineage>
        <taxon>Bacteria</taxon>
        <taxon>Pseudomonadati</taxon>
        <taxon>Pseudomonadota</taxon>
        <taxon>Alphaproteobacteria</taxon>
        <taxon>Rhodospirillales</taxon>
        <taxon>Rhodospirillaceae</taxon>
        <taxon>Elstera</taxon>
    </lineage>
</organism>
<evidence type="ECO:0000256" key="1">
    <source>
        <dbReference type="ARBA" id="ARBA00012528"/>
    </source>
</evidence>
<dbReference type="PANTHER" id="PTHR45138:SF2">
    <property type="entry name" value="DIGUANYLATE CYCLASE VDCA"/>
    <property type="match status" value="1"/>
</dbReference>
<dbReference type="GO" id="GO:1902201">
    <property type="term" value="P:negative regulation of bacterial-type flagellum-dependent cell motility"/>
    <property type="evidence" value="ECO:0007669"/>
    <property type="project" value="TreeGrafter"/>
</dbReference>
<comment type="caution">
    <text evidence="5">The sequence shown here is derived from an EMBL/GenBank/DDBJ whole genome shotgun (WGS) entry which is preliminary data.</text>
</comment>
<dbReference type="AlphaFoldDB" id="A0A255XRU8"/>
<dbReference type="InterPro" id="IPR000160">
    <property type="entry name" value="GGDEF_dom"/>
</dbReference>
<dbReference type="InterPro" id="IPR029787">
    <property type="entry name" value="Nucleotide_cyclase"/>
</dbReference>
<dbReference type="NCBIfam" id="TIGR00254">
    <property type="entry name" value="GGDEF"/>
    <property type="match status" value="1"/>
</dbReference>
<dbReference type="EMBL" id="NOXS01000030">
    <property type="protein sequence ID" value="OYQ19698.1"/>
    <property type="molecule type" value="Genomic_DNA"/>
</dbReference>
<dbReference type="PROSITE" id="PS50887">
    <property type="entry name" value="GGDEF"/>
    <property type="match status" value="1"/>
</dbReference>
<keyword evidence="2" id="KW-0175">Coiled coil</keyword>
<proteinExistence type="predicted"/>
<protein>
    <recommendedName>
        <fullName evidence="1">diguanylate cyclase</fullName>
        <ecNumber evidence="1">2.7.7.65</ecNumber>
    </recommendedName>
</protein>
<dbReference type="SUPFAM" id="SSF55073">
    <property type="entry name" value="Nucleotide cyclase"/>
    <property type="match status" value="1"/>
</dbReference>
<keyword evidence="6" id="KW-1185">Reference proteome</keyword>